<evidence type="ECO:0000313" key="3">
    <source>
        <dbReference type="Proteomes" id="UP000177925"/>
    </source>
</evidence>
<feature type="domain" description="AB hydrolase-1" evidence="1">
    <location>
        <begin position="1"/>
        <end position="246"/>
    </location>
</feature>
<proteinExistence type="predicted"/>
<dbReference type="STRING" id="1817758.A2150_06130"/>
<comment type="caution">
    <text evidence="2">The sequence shown here is derived from an EMBL/GenBank/DDBJ whole genome shotgun (WGS) entry which is preliminary data.</text>
</comment>
<dbReference type="AlphaFoldDB" id="A0A1F6TH46"/>
<name>A0A1F6TH46_9PROT</name>
<dbReference type="PANTHER" id="PTHR43798">
    <property type="entry name" value="MONOACYLGLYCEROL LIPASE"/>
    <property type="match status" value="1"/>
</dbReference>
<dbReference type="GO" id="GO:0016020">
    <property type="term" value="C:membrane"/>
    <property type="evidence" value="ECO:0007669"/>
    <property type="project" value="TreeGrafter"/>
</dbReference>
<dbReference type="EMBL" id="MFSS01000027">
    <property type="protein sequence ID" value="OGI44395.1"/>
    <property type="molecule type" value="Genomic_DNA"/>
</dbReference>
<dbReference type="Pfam" id="PF00561">
    <property type="entry name" value="Abhydrolase_1"/>
    <property type="match status" value="1"/>
</dbReference>
<dbReference type="InterPro" id="IPR000073">
    <property type="entry name" value="AB_hydrolase_1"/>
</dbReference>
<dbReference type="InterPro" id="IPR050266">
    <property type="entry name" value="AB_hydrolase_sf"/>
</dbReference>
<gene>
    <name evidence="2" type="ORF">A2150_06130</name>
</gene>
<organism evidence="2 3">
    <name type="scientific">Candidatus Muproteobacteria bacterium RBG_16_64_11</name>
    <dbReference type="NCBI Taxonomy" id="1817758"/>
    <lineage>
        <taxon>Bacteria</taxon>
        <taxon>Pseudomonadati</taxon>
        <taxon>Pseudomonadota</taxon>
        <taxon>Candidatus Muproteobacteria</taxon>
    </lineage>
</organism>
<dbReference type="PRINTS" id="PR00111">
    <property type="entry name" value="ABHYDROLASE"/>
</dbReference>
<accession>A0A1F6TH46</accession>
<evidence type="ECO:0000259" key="1">
    <source>
        <dbReference type="Pfam" id="PF00561"/>
    </source>
</evidence>
<dbReference type="PANTHER" id="PTHR43798:SF33">
    <property type="entry name" value="HYDROLASE, PUTATIVE (AFU_ORTHOLOGUE AFUA_2G14860)-RELATED"/>
    <property type="match status" value="1"/>
</dbReference>
<sequence length="260" mass="29603">MVLIHGLASNMTRWSEFVERTALTNDWDILRLDLRGHGQSMTRGRIGMDEWCRDLATILEHEHYRQAYLVGNCLGANIALQFATRYPDKTAGLVLVEPILQPALAGTMKRLQLLKPLFHLAIWLIRLLNSLGLYRRRLTSLDLRRLDEDTRAAIAAAGGDTHLIVSRYSAPWYDILYLPSANYLQFLLEVVRPPPPLAAIKVPTLTLISLGTDFSDPVITRQLVGAIPRSQVVVIESRHWMMTEKPEEARRAIERWFANV</sequence>
<dbReference type="Proteomes" id="UP000177925">
    <property type="component" value="Unassembled WGS sequence"/>
</dbReference>
<dbReference type="SUPFAM" id="SSF53474">
    <property type="entry name" value="alpha/beta-Hydrolases"/>
    <property type="match status" value="1"/>
</dbReference>
<dbReference type="Gene3D" id="3.40.50.1820">
    <property type="entry name" value="alpha/beta hydrolase"/>
    <property type="match status" value="1"/>
</dbReference>
<evidence type="ECO:0000313" key="2">
    <source>
        <dbReference type="EMBL" id="OGI44395.1"/>
    </source>
</evidence>
<reference evidence="2 3" key="1">
    <citation type="journal article" date="2016" name="Nat. Commun.">
        <title>Thousands of microbial genomes shed light on interconnected biogeochemical processes in an aquifer system.</title>
        <authorList>
            <person name="Anantharaman K."/>
            <person name="Brown C.T."/>
            <person name="Hug L.A."/>
            <person name="Sharon I."/>
            <person name="Castelle C.J."/>
            <person name="Probst A.J."/>
            <person name="Thomas B.C."/>
            <person name="Singh A."/>
            <person name="Wilkins M.J."/>
            <person name="Karaoz U."/>
            <person name="Brodie E.L."/>
            <person name="Williams K.H."/>
            <person name="Hubbard S.S."/>
            <person name="Banfield J.F."/>
        </authorList>
    </citation>
    <scope>NUCLEOTIDE SEQUENCE [LARGE SCALE GENOMIC DNA]</scope>
</reference>
<protein>
    <recommendedName>
        <fullName evidence="1">AB hydrolase-1 domain-containing protein</fullName>
    </recommendedName>
</protein>
<dbReference type="InterPro" id="IPR029058">
    <property type="entry name" value="AB_hydrolase_fold"/>
</dbReference>